<dbReference type="GO" id="GO:0016301">
    <property type="term" value="F:kinase activity"/>
    <property type="evidence" value="ECO:0007669"/>
    <property type="project" value="UniProtKB-KW"/>
</dbReference>
<dbReference type="PANTHER" id="PTHR33491">
    <property type="entry name" value="OSJNBA0016N04.9 PROTEIN"/>
    <property type="match status" value="1"/>
</dbReference>
<dbReference type="AlphaFoldDB" id="A0A392QHV7"/>
<keyword evidence="1" id="KW-0808">Transferase</keyword>
<protein>
    <submittedName>
        <fullName evidence="1">Wall-associated receptor kinase-like protein</fullName>
    </submittedName>
</protein>
<organism evidence="1 2">
    <name type="scientific">Trifolium medium</name>
    <dbReference type="NCBI Taxonomy" id="97028"/>
    <lineage>
        <taxon>Eukaryota</taxon>
        <taxon>Viridiplantae</taxon>
        <taxon>Streptophyta</taxon>
        <taxon>Embryophyta</taxon>
        <taxon>Tracheophyta</taxon>
        <taxon>Spermatophyta</taxon>
        <taxon>Magnoliopsida</taxon>
        <taxon>eudicotyledons</taxon>
        <taxon>Gunneridae</taxon>
        <taxon>Pentapetalae</taxon>
        <taxon>rosids</taxon>
        <taxon>fabids</taxon>
        <taxon>Fabales</taxon>
        <taxon>Fabaceae</taxon>
        <taxon>Papilionoideae</taxon>
        <taxon>50 kb inversion clade</taxon>
        <taxon>NPAAA clade</taxon>
        <taxon>Hologalegina</taxon>
        <taxon>IRL clade</taxon>
        <taxon>Trifolieae</taxon>
        <taxon>Trifolium</taxon>
    </lineage>
</organism>
<comment type="caution">
    <text evidence="1">The sequence shown here is derived from an EMBL/GenBank/DDBJ whole genome shotgun (WGS) entry which is preliminary data.</text>
</comment>
<accession>A0A392QHV7</accession>
<proteinExistence type="predicted"/>
<feature type="non-terminal residue" evidence="1">
    <location>
        <position position="106"/>
    </location>
</feature>
<keyword evidence="1" id="KW-0675">Receptor</keyword>
<dbReference type="EMBL" id="LXQA010136303">
    <property type="protein sequence ID" value="MCI23477.1"/>
    <property type="molecule type" value="Genomic_DNA"/>
</dbReference>
<evidence type="ECO:0000313" key="2">
    <source>
        <dbReference type="Proteomes" id="UP000265520"/>
    </source>
</evidence>
<reference evidence="1 2" key="1">
    <citation type="journal article" date="2018" name="Front. Plant Sci.">
        <title>Red Clover (Trifolium pratense) and Zigzag Clover (T. medium) - A Picture of Genomic Similarities and Differences.</title>
        <authorList>
            <person name="Dluhosova J."/>
            <person name="Istvanek J."/>
            <person name="Nedelnik J."/>
            <person name="Repkova J."/>
        </authorList>
    </citation>
    <scope>NUCLEOTIDE SEQUENCE [LARGE SCALE GENOMIC DNA]</scope>
    <source>
        <strain evidence="2">cv. 10/8</strain>
        <tissue evidence="1">Leaf</tissue>
    </source>
</reference>
<keyword evidence="2" id="KW-1185">Reference proteome</keyword>
<evidence type="ECO:0000313" key="1">
    <source>
        <dbReference type="EMBL" id="MCI23477.1"/>
    </source>
</evidence>
<name>A0A392QHV7_9FABA</name>
<dbReference type="Proteomes" id="UP000265520">
    <property type="component" value="Unassembled WGS sequence"/>
</dbReference>
<keyword evidence="1" id="KW-0418">Kinase</keyword>
<sequence>MWNISIKASNFNESTSDVCSHSFIVKNGNYTFSYTHLSEGLPFNQSPVVLDWTLGNFDDNCSTVSSRNNYACKSNSHCYDNDIAFGYLCRCDPYYEGNPYHPLGCT</sequence>